<dbReference type="SMART" id="SM00449">
    <property type="entry name" value="SPRY"/>
    <property type="match status" value="1"/>
</dbReference>
<keyword evidence="2" id="KW-1133">Transmembrane helix</keyword>
<dbReference type="Gene3D" id="2.60.120.920">
    <property type="match status" value="1"/>
</dbReference>
<feature type="region of interest" description="Disordered" evidence="1">
    <location>
        <begin position="719"/>
        <end position="739"/>
    </location>
</feature>
<dbReference type="PANTHER" id="PTHR12381">
    <property type="entry name" value="HETEROGENEOUS NUCLEAR RIBONUCLEOPROTEIN U FAMILY MEMBER"/>
    <property type="match status" value="1"/>
</dbReference>
<accession>A0A812L4V6</accession>
<feature type="region of interest" description="Disordered" evidence="1">
    <location>
        <begin position="131"/>
        <end position="369"/>
    </location>
</feature>
<evidence type="ECO:0000256" key="2">
    <source>
        <dbReference type="SAM" id="Phobius"/>
    </source>
</evidence>
<dbReference type="OrthoDB" id="445357at2759"/>
<feature type="compositionally biased region" description="Basic and acidic residues" evidence="1">
    <location>
        <begin position="257"/>
        <end position="275"/>
    </location>
</feature>
<dbReference type="GO" id="GO:0000380">
    <property type="term" value="P:alternative mRNA splicing, via spliceosome"/>
    <property type="evidence" value="ECO:0007669"/>
    <property type="project" value="TreeGrafter"/>
</dbReference>
<dbReference type="EMBL" id="CAJNDS010000879">
    <property type="protein sequence ID" value="CAE7238980.1"/>
    <property type="molecule type" value="Genomic_DNA"/>
</dbReference>
<evidence type="ECO:0000313" key="4">
    <source>
        <dbReference type="EMBL" id="CAE7238980.1"/>
    </source>
</evidence>
<sequence>MQIGEVYGAFFAGLFLLATAAGILWLRHSYQVQSAQQMSTIVSLNEERVKILTRNLAIVHCLGCFWVQFSGSSLPVPGSQAAYAFARGEGSEPPEDGWVVRGYAATVSREQIADMPKHKPRSGRVELMAEDEEQVPDGDADQAENEADVGQEEDDEMQADVEDGLEAPQQDEPQDDPDNQQDDQQENCEQDQYELEEDPQDEQMDDQAAEQQDGQQDEPQDEQLEGDHDEPMNDAAGDQSPADGEGPEREDEEQEPAGDRGEGCESDKGGAKGEHEDPDVAAEHEEGGEEGHKDDKDGEPDSKETGDHPGRCEVDLEESEKDPAEEAEAEWEGKDEAQQPYVECEEDAPEDSRKRVEPGTFSVSSSHSTLNVMTPDGKLLLPVTDRGFQHLIACARATAGLKDGRYLFEVRIVELRRSADNGKHRVPKHFCGVGFCTEGSSLFLGDEGSMGFDSEGCLCKDGRKSWMDGLNDRIKLDRQVVIGVLLNLDAQSPNAHSLSLFVNGERLGRPQSLPDNLKGKTLYPLINFKNVTLHANFSGHTPFAALPFACRTLQDAAQEDVETQDVKDNQYQVLVPIGLPDEGTFAWLDSFKEKAKFTELSGRSVKEWAMKSGLWPSGHGRTFNDQPTMDFGLKELDSGTTRQVIHAIAPCLHRNYIVMEVQKNLLAEDRRKALAAFNTQNFKRVAMVVMGEPPEEFKTEARENLLQARRDKVAAEVQRAKKRPSKWDNGSQANLSPEELEAEVKAKVDEVKLSDSEMQSWFQKQNDGDIPEKDLAKVFSDFSLPSVDEGFQEIQFIWQGEEDCSKHLKKWIAERKLTQRVEDLKPNDWFKKQAELWQQSMLKWKRKHEDWHDPMKKRLQHALLHGDAHGCADASPNSHVLATARRLEEEARRRRDEQPQEKDKPLPVGRLDEKVVDLESRQLIRQNGERGARVLSHSPLSELHSDHSADSKRSQGLLHEKSRLNMAEHRLTVIPGLKIKDADDPPKSQKLPGSCDDVDPWKLEDLTDIGTGEPLFSKFTWEDWMLLELRFQLHALVHGYKHVMNVSFHESHTQFYFETFWGKELALRAYGVESIAELLKMVRDTIDVLPNNSVLDAQLSDDTPFENFVRLTEDYRRDRLRKLDAGDQTAALRLQKPQVHLRLEVTCGGLQQVNATTGLTEVGRAAKMPLVGIGPHQHLLCLGPMQGIQVARVRSGHMAKAQAAMTGIGTVHHGVGMIAMAAMAAMVGGTNMPHTSRREHRALEPILAAPVEDMAHMAEATEAVPVPGADAISCASARAAATPGAACNPPQRCVRSAKEGKWFTIKGLVRLDCISRIANHCAKGVEAALRGIKYLTEPLAYTLRRILIGQMIRQVAPPVGYFTGGFGMFWLQVAGVRVVIGYGMGGPVFQIYTDLSAPPRAGLRMSSHPHSVSSFIADLLLEDDVARDGLAMSQIKRSEAWDRNRIWSASARFKKALLGHWLQAYKNVPCATQDGRHDARSMRRCPGGSLDCFVHAWFGMA</sequence>
<dbReference type="SUPFAM" id="SSF49899">
    <property type="entry name" value="Concanavalin A-like lectins/glucanases"/>
    <property type="match status" value="1"/>
</dbReference>
<feature type="compositionally biased region" description="Acidic residues" evidence="1">
    <location>
        <begin position="215"/>
        <end position="224"/>
    </location>
</feature>
<keyword evidence="2" id="KW-0812">Transmembrane</keyword>
<feature type="region of interest" description="Disordered" evidence="1">
    <location>
        <begin position="887"/>
        <end position="912"/>
    </location>
</feature>
<feature type="region of interest" description="Disordered" evidence="1">
    <location>
        <begin position="927"/>
        <end position="961"/>
    </location>
</feature>
<feature type="compositionally biased region" description="Acidic residues" evidence="1">
    <location>
        <begin position="131"/>
        <end position="165"/>
    </location>
</feature>
<name>A0A812L4V6_9DINO</name>
<comment type="caution">
    <text evidence="4">The sequence shown here is derived from an EMBL/GenBank/DDBJ whole genome shotgun (WGS) entry which is preliminary data.</text>
</comment>
<evidence type="ECO:0000313" key="5">
    <source>
        <dbReference type="Proteomes" id="UP000604046"/>
    </source>
</evidence>
<reference evidence="4" key="1">
    <citation type="submission" date="2021-02" db="EMBL/GenBank/DDBJ databases">
        <authorList>
            <person name="Dougan E. K."/>
            <person name="Rhodes N."/>
            <person name="Thang M."/>
            <person name="Chan C."/>
        </authorList>
    </citation>
    <scope>NUCLEOTIDE SEQUENCE</scope>
</reference>
<dbReference type="InterPro" id="IPR003877">
    <property type="entry name" value="SPRY_dom"/>
</dbReference>
<feature type="compositionally biased region" description="Acidic residues" evidence="1">
    <location>
        <begin position="315"/>
        <end position="330"/>
    </location>
</feature>
<feature type="transmembrane region" description="Helical" evidence="2">
    <location>
        <begin position="6"/>
        <end position="30"/>
    </location>
</feature>
<protein>
    <submittedName>
        <fullName evidence="4">HNRNPUL1 protein</fullName>
    </submittedName>
</protein>
<gene>
    <name evidence="4" type="primary">HNRNPUL1</name>
    <name evidence="4" type="ORF">SNAT2548_LOCUS10563</name>
</gene>
<feature type="compositionally biased region" description="Basic and acidic residues" evidence="1">
    <location>
        <begin position="943"/>
        <end position="961"/>
    </location>
</feature>
<proteinExistence type="predicted"/>
<keyword evidence="2" id="KW-0472">Membrane</keyword>
<dbReference type="GO" id="GO:0005634">
    <property type="term" value="C:nucleus"/>
    <property type="evidence" value="ECO:0007669"/>
    <property type="project" value="TreeGrafter"/>
</dbReference>
<dbReference type="PANTHER" id="PTHR12381:SF56">
    <property type="entry name" value="B30.2_SPRY DOMAIN-CONTAINING PROTEIN-RELATED"/>
    <property type="match status" value="1"/>
</dbReference>
<dbReference type="InterPro" id="IPR013320">
    <property type="entry name" value="ConA-like_dom_sf"/>
</dbReference>
<keyword evidence="5" id="KW-1185">Reference proteome</keyword>
<dbReference type="Proteomes" id="UP000604046">
    <property type="component" value="Unassembled WGS sequence"/>
</dbReference>
<organism evidence="4 5">
    <name type="scientific">Symbiodinium natans</name>
    <dbReference type="NCBI Taxonomy" id="878477"/>
    <lineage>
        <taxon>Eukaryota</taxon>
        <taxon>Sar</taxon>
        <taxon>Alveolata</taxon>
        <taxon>Dinophyceae</taxon>
        <taxon>Suessiales</taxon>
        <taxon>Symbiodiniaceae</taxon>
        <taxon>Symbiodinium</taxon>
    </lineage>
</organism>
<feature type="compositionally biased region" description="Basic and acidic residues" evidence="1">
    <location>
        <begin position="281"/>
        <end position="314"/>
    </location>
</feature>
<feature type="domain" description="SPRY" evidence="3">
    <location>
        <begin position="403"/>
        <end position="541"/>
    </location>
</feature>
<dbReference type="InterPro" id="IPR043136">
    <property type="entry name" value="B30.2/SPRY_sf"/>
</dbReference>
<evidence type="ECO:0000256" key="1">
    <source>
        <dbReference type="SAM" id="MobiDB-lite"/>
    </source>
</evidence>
<evidence type="ECO:0000259" key="3">
    <source>
        <dbReference type="SMART" id="SM00449"/>
    </source>
</evidence>
<feature type="compositionally biased region" description="Acidic residues" evidence="1">
    <location>
        <begin position="172"/>
        <end position="208"/>
    </location>
</feature>
<dbReference type="GO" id="GO:0003723">
    <property type="term" value="F:RNA binding"/>
    <property type="evidence" value="ECO:0007669"/>
    <property type="project" value="TreeGrafter"/>
</dbReference>